<keyword evidence="2" id="KW-1133">Transmembrane helix</keyword>
<evidence type="ECO:0000313" key="5">
    <source>
        <dbReference type="Proteomes" id="UP000502248"/>
    </source>
</evidence>
<organism evidence="4 5">
    <name type="scientific">Cohnella herbarum</name>
    <dbReference type="NCBI Taxonomy" id="2728023"/>
    <lineage>
        <taxon>Bacteria</taxon>
        <taxon>Bacillati</taxon>
        <taxon>Bacillota</taxon>
        <taxon>Bacilli</taxon>
        <taxon>Bacillales</taxon>
        <taxon>Paenibacillaceae</taxon>
        <taxon>Cohnella</taxon>
    </lineage>
</organism>
<dbReference type="EMBL" id="CP051680">
    <property type="protein sequence ID" value="QJD82038.1"/>
    <property type="molecule type" value="Genomic_DNA"/>
</dbReference>
<proteinExistence type="predicted"/>
<gene>
    <name evidence="4" type="ORF">HH215_01790</name>
</gene>
<accession>A0A7Z2VF61</accession>
<keyword evidence="5" id="KW-1185">Reference proteome</keyword>
<dbReference type="RefSeq" id="WP_169278343.1">
    <property type="nucleotide sequence ID" value="NZ_CP051680.1"/>
</dbReference>
<evidence type="ECO:0000256" key="3">
    <source>
        <dbReference type="SAM" id="SignalP"/>
    </source>
</evidence>
<sequence>MKKFLVGFMMFGCLAMVLMIPAFAETTVSKSKTDGVTPLSTPGINKTYSPGTGNGMTNRMMPNGTPSNGYYYNNLNGTRTGTGNGMGSYGTYGTGNYGTYGTGNYGMYGTDGNYGAYDSTRMNTYRPYGNTYRPYNTNLTTRTNHTVRAMETTAKRSFNWGWLGLLGLFGLAGMRSRSSDEAR</sequence>
<feature type="signal peptide" evidence="3">
    <location>
        <begin position="1"/>
        <end position="24"/>
    </location>
</feature>
<keyword evidence="2" id="KW-0472">Membrane</keyword>
<evidence type="ECO:0000256" key="1">
    <source>
        <dbReference type="SAM" id="MobiDB-lite"/>
    </source>
</evidence>
<feature type="chain" id="PRO_5030879983" evidence="3">
    <location>
        <begin position="25"/>
        <end position="183"/>
    </location>
</feature>
<feature type="compositionally biased region" description="Polar residues" evidence="1">
    <location>
        <begin position="38"/>
        <end position="57"/>
    </location>
</feature>
<dbReference type="KEGG" id="cheb:HH215_01790"/>
<feature type="region of interest" description="Disordered" evidence="1">
    <location>
        <begin position="32"/>
        <end position="58"/>
    </location>
</feature>
<name>A0A7Z2VF61_9BACL</name>
<evidence type="ECO:0000313" key="4">
    <source>
        <dbReference type="EMBL" id="QJD82038.1"/>
    </source>
</evidence>
<reference evidence="4 5" key="1">
    <citation type="submission" date="2020-04" db="EMBL/GenBank/DDBJ databases">
        <title>Genome sequencing of novel species.</title>
        <authorList>
            <person name="Heo J."/>
            <person name="Kim S.-J."/>
            <person name="Kim J.-S."/>
            <person name="Hong S.-B."/>
            <person name="Kwon S.-W."/>
        </authorList>
    </citation>
    <scope>NUCLEOTIDE SEQUENCE [LARGE SCALE GENOMIC DNA]</scope>
    <source>
        <strain evidence="4 5">MFER-1</strain>
    </source>
</reference>
<evidence type="ECO:0000256" key="2">
    <source>
        <dbReference type="SAM" id="Phobius"/>
    </source>
</evidence>
<dbReference type="NCBIfam" id="NF041742">
    <property type="entry name" value="WGxxGxxG_fam"/>
    <property type="match status" value="1"/>
</dbReference>
<dbReference type="AlphaFoldDB" id="A0A7Z2VF61"/>
<feature type="transmembrane region" description="Helical" evidence="2">
    <location>
        <begin position="157"/>
        <end position="174"/>
    </location>
</feature>
<keyword evidence="2" id="KW-0812">Transmembrane</keyword>
<protein>
    <submittedName>
        <fullName evidence="4">WGxxGxxG-CTERM domain-containing protein</fullName>
    </submittedName>
</protein>
<dbReference type="NCBIfam" id="NF038039">
    <property type="entry name" value="WGxxGxxG-CTERM"/>
    <property type="match status" value="1"/>
</dbReference>
<dbReference type="Proteomes" id="UP000502248">
    <property type="component" value="Chromosome"/>
</dbReference>
<keyword evidence="3" id="KW-0732">Signal</keyword>